<proteinExistence type="predicted"/>
<reference evidence="2" key="1">
    <citation type="submission" date="2014-06" db="EMBL/GenBank/DDBJ databases">
        <authorList>
            <person name="Winans N.J."/>
            <person name="Newell P.D."/>
            <person name="Douglas A.E."/>
        </authorList>
    </citation>
    <scope>NUCLEOTIDE SEQUENCE [LARGE SCALE GENOMIC DNA]</scope>
    <source>
        <strain evidence="2">DsW_057</strain>
    </source>
</reference>
<organism evidence="1 2">
    <name type="scientific">Acetobacter malorum</name>
    <dbReference type="NCBI Taxonomy" id="178901"/>
    <lineage>
        <taxon>Bacteria</taxon>
        <taxon>Pseudomonadati</taxon>
        <taxon>Pseudomonadota</taxon>
        <taxon>Alphaproteobacteria</taxon>
        <taxon>Acetobacterales</taxon>
        <taxon>Acetobacteraceae</taxon>
        <taxon>Acetobacter</taxon>
    </lineage>
</organism>
<dbReference type="Proteomes" id="UP000242683">
    <property type="component" value="Unassembled WGS sequence"/>
</dbReference>
<comment type="caution">
    <text evidence="1">The sequence shown here is derived from an EMBL/GenBank/DDBJ whole genome shotgun (WGS) entry which is preliminary data.</text>
</comment>
<protein>
    <submittedName>
        <fullName evidence="1">Uncharacterized protein</fullName>
    </submittedName>
</protein>
<sequence length="127" mass="14248">MTYDVSQKSCETGKNLTNTEKNIHDYLVANLNLEKQHMPELGFMGKIVGADVVGNTIVYKIILKEKTTIEKFKDQSQADRFRDIFCKIMHGTTIFQLGAGVSLDLYSDPNTKLREIKINSSTCGTTP</sequence>
<dbReference type="EMBL" id="JOPG01000012">
    <property type="protein sequence ID" value="OUJ06307.1"/>
    <property type="molecule type" value="Genomic_DNA"/>
</dbReference>
<evidence type="ECO:0000313" key="2">
    <source>
        <dbReference type="Proteomes" id="UP000242683"/>
    </source>
</evidence>
<accession>A0A1Y3G6K3</accession>
<evidence type="ECO:0000313" key="1">
    <source>
        <dbReference type="EMBL" id="OUJ06307.1"/>
    </source>
</evidence>
<gene>
    <name evidence="1" type="ORF">HK23_02390</name>
</gene>
<name>A0A1Y3G6K3_9PROT</name>
<dbReference type="AlphaFoldDB" id="A0A1Y3G6K3"/>